<dbReference type="Proteomes" id="UP000255036">
    <property type="component" value="Unassembled WGS sequence"/>
</dbReference>
<dbReference type="InterPro" id="IPR007539">
    <property type="entry name" value="DUF551"/>
</dbReference>
<dbReference type="EMBL" id="QRCT01000040">
    <property type="protein sequence ID" value="RDU22861.1"/>
    <property type="molecule type" value="Genomic_DNA"/>
</dbReference>
<keyword evidence="3" id="KW-1185">Reference proteome</keyword>
<reference evidence="2 3" key="1">
    <citation type="submission" date="2018-07" db="EMBL/GenBank/DDBJ databases">
        <title>Anaerosacharophilus polymeroproducens gen. nov. sp. nov., an anaerobic bacterium isolated from salt field.</title>
        <authorList>
            <person name="Kim W."/>
            <person name="Yang S.-H."/>
            <person name="Oh J."/>
            <person name="Lee J.-H."/>
            <person name="Kwon K.K."/>
        </authorList>
    </citation>
    <scope>NUCLEOTIDE SEQUENCE [LARGE SCALE GENOMIC DNA]</scope>
    <source>
        <strain evidence="2 3">MCWD5</strain>
    </source>
</reference>
<proteinExistence type="predicted"/>
<feature type="domain" description="DUF551" evidence="1">
    <location>
        <begin position="66"/>
        <end position="165"/>
    </location>
</feature>
<accession>A0A371ATI3</accession>
<organism evidence="2 3">
    <name type="scientific">Anaerosacchariphilus polymeriproducens</name>
    <dbReference type="NCBI Taxonomy" id="1812858"/>
    <lineage>
        <taxon>Bacteria</taxon>
        <taxon>Bacillati</taxon>
        <taxon>Bacillota</taxon>
        <taxon>Clostridia</taxon>
        <taxon>Lachnospirales</taxon>
        <taxon>Lachnospiraceae</taxon>
        <taxon>Anaerosacchariphilus</taxon>
    </lineage>
</organism>
<sequence length="173" mass="20948">MLPILCNMRTKIRLERKRMNEIEAINILKRIEVHRNPMSNIHLMPFEREAIDLAIQALEEKLNNRWIPVSERLPESEQEVELSVKRITDFGTYRFTVRGFYEDGNVWNEDSFCCWEYEKNVHELDKEKNDFKIPEGWWELSTYADEYCIHLIDDYVMAWRELPEPYKEGETNE</sequence>
<evidence type="ECO:0000313" key="3">
    <source>
        <dbReference type="Proteomes" id="UP000255036"/>
    </source>
</evidence>
<name>A0A371ATI3_9FIRM</name>
<protein>
    <submittedName>
        <fullName evidence="2">DUF551 domain-containing protein</fullName>
    </submittedName>
</protein>
<dbReference type="Pfam" id="PF04448">
    <property type="entry name" value="DUF551"/>
    <property type="match status" value="1"/>
</dbReference>
<gene>
    <name evidence="2" type="ORF">DWV06_12520</name>
</gene>
<evidence type="ECO:0000259" key="1">
    <source>
        <dbReference type="Pfam" id="PF04448"/>
    </source>
</evidence>
<comment type="caution">
    <text evidence="2">The sequence shown here is derived from an EMBL/GenBank/DDBJ whole genome shotgun (WGS) entry which is preliminary data.</text>
</comment>
<evidence type="ECO:0000313" key="2">
    <source>
        <dbReference type="EMBL" id="RDU22861.1"/>
    </source>
</evidence>
<dbReference type="AlphaFoldDB" id="A0A371ATI3"/>